<feature type="transmembrane region" description="Helical" evidence="1">
    <location>
        <begin position="7"/>
        <end position="25"/>
    </location>
</feature>
<protein>
    <recommendedName>
        <fullName evidence="4">Aminotransferase-like plant mobile domain-containing protein</fullName>
    </recommendedName>
</protein>
<dbReference type="AlphaFoldDB" id="A0A067KDA5"/>
<keyword evidence="3" id="KW-1185">Reference proteome</keyword>
<evidence type="ECO:0008006" key="4">
    <source>
        <dbReference type="Google" id="ProtNLM"/>
    </source>
</evidence>
<proteinExistence type="predicted"/>
<name>A0A067KDA5_JATCU</name>
<evidence type="ECO:0000256" key="1">
    <source>
        <dbReference type="SAM" id="Phobius"/>
    </source>
</evidence>
<gene>
    <name evidence="2" type="ORF">JCGZ_19158</name>
</gene>
<keyword evidence="1" id="KW-0472">Membrane</keyword>
<keyword evidence="1" id="KW-1133">Transmembrane helix</keyword>
<dbReference type="Proteomes" id="UP000027138">
    <property type="component" value="Unassembled WGS sequence"/>
</dbReference>
<reference evidence="2 3" key="1">
    <citation type="journal article" date="2014" name="PLoS ONE">
        <title>Global Analysis of Gene Expression Profiles in Physic Nut (Jatropha curcas L.) Seedlings Exposed to Salt Stress.</title>
        <authorList>
            <person name="Zhang L."/>
            <person name="Zhang C."/>
            <person name="Wu P."/>
            <person name="Chen Y."/>
            <person name="Li M."/>
            <person name="Jiang H."/>
            <person name="Wu G."/>
        </authorList>
    </citation>
    <scope>NUCLEOTIDE SEQUENCE [LARGE SCALE GENOMIC DNA]</scope>
    <source>
        <strain evidence="3">cv. GZQX0401</strain>
        <tissue evidence="2">Young leaves</tissue>
    </source>
</reference>
<organism evidence="2 3">
    <name type="scientific">Jatropha curcas</name>
    <name type="common">Barbados nut</name>
    <dbReference type="NCBI Taxonomy" id="180498"/>
    <lineage>
        <taxon>Eukaryota</taxon>
        <taxon>Viridiplantae</taxon>
        <taxon>Streptophyta</taxon>
        <taxon>Embryophyta</taxon>
        <taxon>Tracheophyta</taxon>
        <taxon>Spermatophyta</taxon>
        <taxon>Magnoliopsida</taxon>
        <taxon>eudicotyledons</taxon>
        <taxon>Gunneridae</taxon>
        <taxon>Pentapetalae</taxon>
        <taxon>rosids</taxon>
        <taxon>fabids</taxon>
        <taxon>Malpighiales</taxon>
        <taxon>Euphorbiaceae</taxon>
        <taxon>Crotonoideae</taxon>
        <taxon>Jatropheae</taxon>
        <taxon>Jatropha</taxon>
    </lineage>
</organism>
<keyword evidence="1" id="KW-0812">Transmembrane</keyword>
<sequence>MVSSFSLYLFNSYSIYILLTLNFMFDCAAPSRFVRGGGHSVWSALRGAVQDSDLGGLLEEQGKALRCLQLSSDPGTDCPDYFDLRTYCPILNCNLHWLHVIASIIDLKVMAHVFRFGMHYEEMCPNYEEFATLLGIHSERALVVALTRSRFFRTFMRILGLSFDEARELVRDDQVNLAMLIEWYLDPLDFTDIEFQRFRTRALVFCLVSTCVLTSPVGRGGLRVVDLVLQMERGAGITGIALVETILSLDQGCRIDGIWFASLILLQLEPFFEDTLISPLVTMAILGSWSMGAHVVEAGVSRGRTADYEAWWIAKHGDQEREHRATLTWEIGARLKVASKTVLDFTRQADLEDFDDLGTYIRGDADGLSRPSVYADLIIGQVFGFLDFGLNPCFYEGFEI</sequence>
<dbReference type="EMBL" id="KK914730">
    <property type="protein sequence ID" value="KDP29819.1"/>
    <property type="molecule type" value="Genomic_DNA"/>
</dbReference>
<accession>A0A067KDA5</accession>
<evidence type="ECO:0000313" key="3">
    <source>
        <dbReference type="Proteomes" id="UP000027138"/>
    </source>
</evidence>
<evidence type="ECO:0000313" key="2">
    <source>
        <dbReference type="EMBL" id="KDP29819.1"/>
    </source>
</evidence>